<sequence length="113" mass="12636">MKAIAHLWREQRLALLIFVGGAAVAIFFAARLAFFTLYWADPSHRQQTPDGWMTPGYIARSWNVPRDDLARHLHLEPGKDGRLTLAEIAQDRGVPLEVLLNEVAAFLATEAGK</sequence>
<keyword evidence="3" id="KW-1185">Reference proteome</keyword>
<name>A0ABT2ZBY8_9RHOB</name>
<evidence type="ECO:0000313" key="2">
    <source>
        <dbReference type="EMBL" id="MCV2868616.1"/>
    </source>
</evidence>
<comment type="caution">
    <text evidence="2">The sequence shown here is derived from an EMBL/GenBank/DDBJ whole genome shotgun (WGS) entry which is preliminary data.</text>
</comment>
<accession>A0ABT2ZBY8</accession>
<keyword evidence="1" id="KW-0812">Transmembrane</keyword>
<dbReference type="Proteomes" id="UP001652542">
    <property type="component" value="Unassembled WGS sequence"/>
</dbReference>
<evidence type="ECO:0000256" key="1">
    <source>
        <dbReference type="SAM" id="Phobius"/>
    </source>
</evidence>
<keyword evidence="1" id="KW-0472">Membrane</keyword>
<evidence type="ECO:0000313" key="3">
    <source>
        <dbReference type="Proteomes" id="UP001652542"/>
    </source>
</evidence>
<organism evidence="2 3">
    <name type="scientific">Albidovulum marisflavi</name>
    <dbReference type="NCBI Taxonomy" id="2984159"/>
    <lineage>
        <taxon>Bacteria</taxon>
        <taxon>Pseudomonadati</taxon>
        <taxon>Pseudomonadota</taxon>
        <taxon>Alphaproteobacteria</taxon>
        <taxon>Rhodobacterales</taxon>
        <taxon>Paracoccaceae</taxon>
        <taxon>Albidovulum</taxon>
    </lineage>
</organism>
<reference evidence="2 3" key="1">
    <citation type="submission" date="2022-10" db="EMBL/GenBank/DDBJ databases">
        <title>Defluviimonas sp. nov., isolated from ocean surface water.</title>
        <authorList>
            <person name="He W."/>
            <person name="Wang L."/>
            <person name="Zhang D.-F."/>
        </authorList>
    </citation>
    <scope>NUCLEOTIDE SEQUENCE [LARGE SCALE GENOMIC DNA]</scope>
    <source>
        <strain evidence="2 3">WL0002</strain>
    </source>
</reference>
<gene>
    <name evidence="2" type="ORF">OEW28_08240</name>
</gene>
<dbReference type="RefSeq" id="WP_263734217.1">
    <property type="nucleotide sequence ID" value="NZ_JAOWKY010000001.1"/>
</dbReference>
<keyword evidence="1" id="KW-1133">Transmembrane helix</keyword>
<dbReference type="EMBL" id="JAOWKY010000001">
    <property type="protein sequence ID" value="MCV2868616.1"/>
    <property type="molecule type" value="Genomic_DNA"/>
</dbReference>
<protein>
    <submittedName>
        <fullName evidence="2">Uncharacterized protein</fullName>
    </submittedName>
</protein>
<proteinExistence type="predicted"/>
<feature type="transmembrane region" description="Helical" evidence="1">
    <location>
        <begin position="12"/>
        <end position="40"/>
    </location>
</feature>